<gene>
    <name evidence="2" type="ORF">C4D60_Mb05t03100</name>
</gene>
<dbReference type="Proteomes" id="UP000317650">
    <property type="component" value="Chromosome 5"/>
</dbReference>
<keyword evidence="3" id="KW-1185">Reference proteome</keyword>
<feature type="transmembrane region" description="Helical" evidence="1">
    <location>
        <begin position="91"/>
        <end position="110"/>
    </location>
</feature>
<evidence type="ECO:0000313" key="3">
    <source>
        <dbReference type="Proteomes" id="UP000317650"/>
    </source>
</evidence>
<proteinExistence type="predicted"/>
<sequence>MTSLRFVGCRVKLKTLDVVFLQVGCALLFAERQASSHGGLRPPASGSFDSHCLRKSPIHATHPPARITSTSNPFIKHCIKLRISSSYRHSFDFVVVVGLTPILSVSFLLFKSSLSK</sequence>
<evidence type="ECO:0000313" key="2">
    <source>
        <dbReference type="EMBL" id="THU65387.1"/>
    </source>
</evidence>
<dbReference type="AlphaFoldDB" id="A0A4S8JTC6"/>
<reference evidence="2 3" key="1">
    <citation type="journal article" date="2019" name="Nat. Plants">
        <title>Genome sequencing of Musa balbisiana reveals subgenome evolution and function divergence in polyploid bananas.</title>
        <authorList>
            <person name="Yao X."/>
        </authorList>
    </citation>
    <scope>NUCLEOTIDE SEQUENCE [LARGE SCALE GENOMIC DNA]</scope>
    <source>
        <strain evidence="3">cv. DH-PKW</strain>
        <tissue evidence="2">Leaves</tissue>
    </source>
</reference>
<evidence type="ECO:0000256" key="1">
    <source>
        <dbReference type="SAM" id="Phobius"/>
    </source>
</evidence>
<dbReference type="STRING" id="52838.A0A4S8JTC6"/>
<keyword evidence="1" id="KW-0812">Transmembrane</keyword>
<protein>
    <submittedName>
        <fullName evidence="2">Uncharacterized protein</fullName>
    </submittedName>
</protein>
<accession>A0A4S8JTC6</accession>
<dbReference type="EMBL" id="PYDT01000003">
    <property type="protein sequence ID" value="THU65387.1"/>
    <property type="molecule type" value="Genomic_DNA"/>
</dbReference>
<keyword evidence="1" id="KW-0472">Membrane</keyword>
<keyword evidence="1" id="KW-1133">Transmembrane helix</keyword>
<name>A0A4S8JTC6_MUSBA</name>
<comment type="caution">
    <text evidence="2">The sequence shown here is derived from an EMBL/GenBank/DDBJ whole genome shotgun (WGS) entry which is preliminary data.</text>
</comment>
<organism evidence="2 3">
    <name type="scientific">Musa balbisiana</name>
    <name type="common">Banana</name>
    <dbReference type="NCBI Taxonomy" id="52838"/>
    <lineage>
        <taxon>Eukaryota</taxon>
        <taxon>Viridiplantae</taxon>
        <taxon>Streptophyta</taxon>
        <taxon>Embryophyta</taxon>
        <taxon>Tracheophyta</taxon>
        <taxon>Spermatophyta</taxon>
        <taxon>Magnoliopsida</taxon>
        <taxon>Liliopsida</taxon>
        <taxon>Zingiberales</taxon>
        <taxon>Musaceae</taxon>
        <taxon>Musa</taxon>
    </lineage>
</organism>